<reference evidence="1 6" key="1">
    <citation type="submission" date="2017-09" db="EMBL/GenBank/DDBJ databases">
        <authorList>
            <consortium name="International Durum Wheat Genome Sequencing Consortium (IDWGSC)"/>
            <person name="Milanesi L."/>
        </authorList>
    </citation>
    <scope>NUCLEOTIDE SEQUENCE [LARGE SCALE GENOMIC DNA]</scope>
    <source>
        <strain evidence="6">cv. Svevo</strain>
    </source>
</reference>
<name>A0A9R0VN70_TRITD</name>
<evidence type="ECO:0000313" key="4">
    <source>
        <dbReference type="EMBL" id="VAI49958.1"/>
    </source>
</evidence>
<dbReference type="EMBL" id="LT934115">
    <property type="protein sequence ID" value="VAH64774.1"/>
    <property type="molecule type" value="Genomic_DNA"/>
</dbReference>
<dbReference type="Proteomes" id="UP000324705">
    <property type="component" value="Chromosome 6A"/>
</dbReference>
<dbReference type="EMBL" id="LT934117">
    <property type="protein sequence ID" value="VAH97619.1"/>
    <property type="molecule type" value="Genomic_DNA"/>
</dbReference>
<dbReference type="Gramene" id="TRITD7Bv1G189240.1">
    <property type="protein sequence ID" value="TRITD7Bv1G189240.1"/>
    <property type="gene ID" value="TRITD7Bv1G189240"/>
</dbReference>
<dbReference type="Proteomes" id="UP000324705">
    <property type="component" value="Chromosome 7B"/>
</dbReference>
<organism evidence="1 6">
    <name type="scientific">Triticum turgidum subsp. durum</name>
    <name type="common">Durum wheat</name>
    <name type="synonym">Triticum durum</name>
    <dbReference type="NCBI Taxonomy" id="4567"/>
    <lineage>
        <taxon>Eukaryota</taxon>
        <taxon>Viridiplantae</taxon>
        <taxon>Streptophyta</taxon>
        <taxon>Embryophyta</taxon>
        <taxon>Tracheophyta</taxon>
        <taxon>Spermatophyta</taxon>
        <taxon>Magnoliopsida</taxon>
        <taxon>Liliopsida</taxon>
        <taxon>Poales</taxon>
        <taxon>Poaceae</taxon>
        <taxon>BOP clade</taxon>
        <taxon>Pooideae</taxon>
        <taxon>Triticodae</taxon>
        <taxon>Triticeae</taxon>
        <taxon>Triticinae</taxon>
        <taxon>Triticum</taxon>
    </lineage>
</organism>
<dbReference type="Gramene" id="TRITD6Av1G198570.1">
    <property type="protein sequence ID" value="TRITD6Av1G198570.1"/>
    <property type="gene ID" value="TRITD6Av1G198570"/>
</dbReference>
<sequence>MELRSFRKILICFSNSLPLCMNLSSRFRPLIWCMYAAVRRNVILSSSISFLACTMCYNINFIGLEKVINMQPFLLDDMNASLEQYWPLFAH</sequence>
<dbReference type="EMBL" id="LT934118">
    <property type="protein sequence ID" value="VAI05374.1"/>
    <property type="molecule type" value="Genomic_DNA"/>
</dbReference>
<protein>
    <submittedName>
        <fullName evidence="1 2">Uncharacterized protein</fullName>
    </submittedName>
</protein>
<dbReference type="Proteomes" id="UP000324705">
    <property type="component" value="Chromosome 4B"/>
</dbReference>
<dbReference type="Gramene" id="TRITD4Bv1G090790.1">
    <property type="protein sequence ID" value="TRITD4Bv1G090790.1"/>
    <property type="gene ID" value="TRITD4Bv1G090790"/>
</dbReference>
<dbReference type="EMBL" id="LT934124">
    <property type="protein sequence ID" value="VAI91646.1"/>
    <property type="molecule type" value="Genomic_DNA"/>
</dbReference>
<proteinExistence type="predicted"/>
<dbReference type="AlphaFoldDB" id="A0A9R0VN70"/>
<accession>A0A9R0VN70</accession>
<evidence type="ECO:0000313" key="3">
    <source>
        <dbReference type="EMBL" id="VAI05374.1"/>
    </source>
</evidence>
<dbReference type="Proteomes" id="UP000324705">
    <property type="component" value="Chromosome 3A"/>
</dbReference>
<dbReference type="Gramene" id="TRITD3Av1G201210.1">
    <property type="protein sequence ID" value="TRITD3Av1G201210.1"/>
    <property type="gene ID" value="TRITD3Av1G201210"/>
</dbReference>
<evidence type="ECO:0000313" key="1">
    <source>
        <dbReference type="EMBL" id="VAH64774.1"/>
    </source>
</evidence>
<keyword evidence="6" id="KW-1185">Reference proteome</keyword>
<dbReference type="EMBL" id="LT934121">
    <property type="protein sequence ID" value="VAI49958.1"/>
    <property type="molecule type" value="Genomic_DNA"/>
</dbReference>
<evidence type="ECO:0000313" key="2">
    <source>
        <dbReference type="EMBL" id="VAH97619.1"/>
    </source>
</evidence>
<gene>
    <name evidence="1" type="ORF">TRITD_3Av1G201210</name>
    <name evidence="2" type="ORF">TRITD_4Av1G224150</name>
    <name evidence="3" type="ORF">TRITD_4Bv1G090790</name>
    <name evidence="4" type="ORF">TRITD_6Av1G198570</name>
    <name evidence="5" type="ORF">TRITD_7Bv1G189240</name>
</gene>
<dbReference type="Gramene" id="TRITD4Av1G224150.1">
    <property type="protein sequence ID" value="TRITD4Av1G224150.1"/>
    <property type="gene ID" value="TRITD4Av1G224150"/>
</dbReference>
<evidence type="ECO:0000313" key="6">
    <source>
        <dbReference type="Proteomes" id="UP000324705"/>
    </source>
</evidence>
<dbReference type="Proteomes" id="UP000324705">
    <property type="component" value="Chromosome 4A"/>
</dbReference>
<evidence type="ECO:0000313" key="5">
    <source>
        <dbReference type="EMBL" id="VAI91646.1"/>
    </source>
</evidence>